<evidence type="ECO:0000313" key="1">
    <source>
        <dbReference type="EMBL" id="KAJ1522449.1"/>
    </source>
</evidence>
<dbReference type="Proteomes" id="UP001075354">
    <property type="component" value="Chromosome 11"/>
</dbReference>
<gene>
    <name evidence="1" type="ORF">ONE63_001639</name>
</gene>
<accession>A0AAV7XFU7</accession>
<dbReference type="EMBL" id="JAPTSV010000011">
    <property type="protein sequence ID" value="KAJ1522449.1"/>
    <property type="molecule type" value="Genomic_DNA"/>
</dbReference>
<dbReference type="PANTHER" id="PTHR46579:SF1">
    <property type="entry name" value="F5_8 TYPE C DOMAIN-CONTAINING PROTEIN"/>
    <property type="match status" value="1"/>
</dbReference>
<protein>
    <submittedName>
        <fullName evidence="1">Uncharacterized protein</fullName>
    </submittedName>
</protein>
<comment type="caution">
    <text evidence="1">The sequence shown here is derived from an EMBL/GenBank/DDBJ whole genome shotgun (WGS) entry which is preliminary data.</text>
</comment>
<sequence length="531" mass="60344">MCSSATAGDVYLMTLALGLRHGLSWAAQVDILKMINALFGRKVVDDTKHTQISSLLQEPKLANDLLTYRFNREKVDEDALEDIYDGSEYRKHCVEGGVLANPNNFSYCFNTDGIQTGVSCSVNKTIWPIFICVNELPLAERQRNVLLAGIYVGRSHPNMNTFLEPFVDQANKLSTEGVTLTNSSGEIVTSKLIPTCAVVDSPARCSMLQMNQYNSVFGCTYCYANTVHTEVGRRFSCSNVGEPRTHESTVNDMLIANEMRDTVRNKQKRRYRGVWRPSVLMGLKYFDLIKGFVPDYLHSLLLGAVKQHMEILLSQRKTEFWENMEEDTGIEHLISLLDSYIKDITPPHLITRLPGSLANRDLWKASQWRSWLLFYAIVCMKGELKEKYLKHFGMLAVAANILLQKSISQSDLQFAEILLIKYCYLCEEYFGTGSMNYSIHLQLHIAQGVRSFGGLWTHNTFLYEGQNRYLLQLMSSPRKLSVQLSNKYMAYFSLSKLCKTLSSNENTVDFITVPMVVYLGGTVNLLFLQLR</sequence>
<name>A0AAV7XFU7_9NEOP</name>
<reference evidence="1" key="1">
    <citation type="submission" date="2022-12" db="EMBL/GenBank/DDBJ databases">
        <title>Chromosome-level genome assembly of the bean flower thrips Megalurothrips usitatus.</title>
        <authorList>
            <person name="Ma L."/>
            <person name="Liu Q."/>
            <person name="Li H."/>
            <person name="Cai W."/>
        </authorList>
    </citation>
    <scope>NUCLEOTIDE SEQUENCE</scope>
    <source>
        <strain evidence="1">Cailab_2022a</strain>
    </source>
</reference>
<dbReference type="Pfam" id="PF02992">
    <property type="entry name" value="Transposase_21"/>
    <property type="match status" value="1"/>
</dbReference>
<keyword evidence="2" id="KW-1185">Reference proteome</keyword>
<dbReference type="InterPro" id="IPR004242">
    <property type="entry name" value="Transposase_21"/>
</dbReference>
<dbReference type="PANTHER" id="PTHR46579">
    <property type="entry name" value="F5/8 TYPE C DOMAIN-CONTAINING PROTEIN-RELATED"/>
    <property type="match status" value="1"/>
</dbReference>
<proteinExistence type="predicted"/>
<dbReference type="AlphaFoldDB" id="A0AAV7XFU7"/>
<organism evidence="1 2">
    <name type="scientific">Megalurothrips usitatus</name>
    <name type="common">bean blossom thrips</name>
    <dbReference type="NCBI Taxonomy" id="439358"/>
    <lineage>
        <taxon>Eukaryota</taxon>
        <taxon>Metazoa</taxon>
        <taxon>Ecdysozoa</taxon>
        <taxon>Arthropoda</taxon>
        <taxon>Hexapoda</taxon>
        <taxon>Insecta</taxon>
        <taxon>Pterygota</taxon>
        <taxon>Neoptera</taxon>
        <taxon>Paraneoptera</taxon>
        <taxon>Thysanoptera</taxon>
        <taxon>Terebrantia</taxon>
        <taxon>Thripoidea</taxon>
        <taxon>Thripidae</taxon>
        <taxon>Megalurothrips</taxon>
    </lineage>
</organism>
<evidence type="ECO:0000313" key="2">
    <source>
        <dbReference type="Proteomes" id="UP001075354"/>
    </source>
</evidence>